<evidence type="ECO:0000313" key="2">
    <source>
        <dbReference type="EMBL" id="MEN3539068.1"/>
    </source>
</evidence>
<dbReference type="InterPro" id="IPR016181">
    <property type="entry name" value="Acyl_CoA_acyltransferase"/>
</dbReference>
<dbReference type="EC" id="2.3.1.-" evidence="2"/>
<dbReference type="Gene3D" id="3.40.630.30">
    <property type="match status" value="1"/>
</dbReference>
<sequence>MTTVPFDRRPYAGAEDLREMQDLAERLWTPGATWHVGDLAWERFQHPGGEHEWAAMLWDVDCGTAAWGWADAGHLSLLADPAHALLADEVLDWFAARVPDPARTVTVSSAETHLFPALGRHGYRRTDEGPFFLHMVMDLDHGLPEPIPPAGYRLRAVGDGDVAARVAAHRAAFHPSRVTVESYQAVRRAWPYRPDLDWVAEAPDGSAAAFCLVWLDEANRAARIEPAGTVPGHRRRGLARAVCLAALHAARRAGARRAVVSPRGDDAHPVPARLYRSLGFRACARSLGHRAALSG</sequence>
<keyword evidence="2" id="KW-0012">Acyltransferase</keyword>
<gene>
    <name evidence="2" type="ORF">AAH991_28420</name>
</gene>
<dbReference type="PROSITE" id="PS51186">
    <property type="entry name" value="GNAT"/>
    <property type="match status" value="1"/>
</dbReference>
<dbReference type="EMBL" id="JBDJAW010000028">
    <property type="protein sequence ID" value="MEN3539068.1"/>
    <property type="molecule type" value="Genomic_DNA"/>
</dbReference>
<organism evidence="2 3">
    <name type="scientific">Microbispora maris</name>
    <dbReference type="NCBI Taxonomy" id="3144104"/>
    <lineage>
        <taxon>Bacteria</taxon>
        <taxon>Bacillati</taxon>
        <taxon>Actinomycetota</taxon>
        <taxon>Actinomycetes</taxon>
        <taxon>Streptosporangiales</taxon>
        <taxon>Streptosporangiaceae</taxon>
        <taxon>Microbispora</taxon>
    </lineage>
</organism>
<reference evidence="2 3" key="1">
    <citation type="submission" date="2024-05" db="EMBL/GenBank/DDBJ databases">
        <title>Microbispora sp.ZYX-F-249.</title>
        <authorList>
            <person name="Xie H."/>
        </authorList>
    </citation>
    <scope>NUCLEOTIDE SEQUENCE [LARGE SCALE GENOMIC DNA]</scope>
    <source>
        <strain evidence="2 3">ZYX-F-249</strain>
    </source>
</reference>
<dbReference type="RefSeq" id="WP_346228968.1">
    <property type="nucleotide sequence ID" value="NZ_JBDJAW010000028.1"/>
</dbReference>
<protein>
    <submittedName>
        <fullName evidence="2">GNAT family N-acetyltransferase</fullName>
        <ecNumber evidence="2">2.3.1.-</ecNumber>
    </submittedName>
</protein>
<feature type="domain" description="N-acetyltransferase" evidence="1">
    <location>
        <begin position="152"/>
        <end position="295"/>
    </location>
</feature>
<comment type="caution">
    <text evidence="2">The sequence shown here is derived from an EMBL/GenBank/DDBJ whole genome shotgun (WGS) entry which is preliminary data.</text>
</comment>
<evidence type="ECO:0000313" key="3">
    <source>
        <dbReference type="Proteomes" id="UP001447516"/>
    </source>
</evidence>
<dbReference type="Proteomes" id="UP001447516">
    <property type="component" value="Unassembled WGS sequence"/>
</dbReference>
<dbReference type="Pfam" id="PF00583">
    <property type="entry name" value="Acetyltransf_1"/>
    <property type="match status" value="1"/>
</dbReference>
<dbReference type="GO" id="GO:0016746">
    <property type="term" value="F:acyltransferase activity"/>
    <property type="evidence" value="ECO:0007669"/>
    <property type="project" value="UniProtKB-KW"/>
</dbReference>
<proteinExistence type="predicted"/>
<keyword evidence="3" id="KW-1185">Reference proteome</keyword>
<dbReference type="SUPFAM" id="SSF55729">
    <property type="entry name" value="Acyl-CoA N-acyltransferases (Nat)"/>
    <property type="match status" value="1"/>
</dbReference>
<accession>A0ABV0AUZ3</accession>
<evidence type="ECO:0000259" key="1">
    <source>
        <dbReference type="PROSITE" id="PS51186"/>
    </source>
</evidence>
<name>A0ABV0AUZ3_9ACTN</name>
<dbReference type="InterPro" id="IPR000182">
    <property type="entry name" value="GNAT_dom"/>
</dbReference>
<keyword evidence="2" id="KW-0808">Transferase</keyword>